<evidence type="ECO:0000313" key="3">
    <source>
        <dbReference type="EMBL" id="KAJ8774505.1"/>
    </source>
</evidence>
<sequence length="411" mass="46965">MVIFLCSVCVAFLVGLTVGWAWKPKWVDSKRDKLASCISKLLDSSSSLKGFAFAPCLNSPLARSPNCQTWLLGNSMEKKQPFVQPNEYEDCSTSQLKEECSEVAHLVTEEDLKHLYQLVEVKDGGPTWMQMMDRSNPSIVYQAWRREPKSGPPQYRSRTVFEDASPEILRDFFWDDEFRPRWDDMLAYSATIDQCPVTGTTVVQWIRKFPFFCSDREYIIGRRIWDSERSYYCITKGVPWPSIPRRNKPKRVDMYYSSWFIRAVESRRGDGRLTACEVLFFHHEDMGIPWEIAKLGVRHGMWGAVKKLEPGLRAYQKARVSGALLSRPGFMAQVTSKISPELLRVLRDVEDFPGTEVAAAPNKPLGRNIPKFLIIGGAIILACTIDQGFLPKAFIFGIARRFANPGKRLQV</sequence>
<dbReference type="PANTHER" id="PTHR19308:SF50">
    <property type="entry name" value="PROTEIN CP5, PUTATIVE-RELATED"/>
    <property type="match status" value="1"/>
</dbReference>
<dbReference type="InterPro" id="IPR051213">
    <property type="entry name" value="START_lipid_transfer"/>
</dbReference>
<dbReference type="SUPFAM" id="SSF55961">
    <property type="entry name" value="Bet v1-like"/>
    <property type="match status" value="1"/>
</dbReference>
<dbReference type="CDD" id="cd08870">
    <property type="entry name" value="START_STARD2_7-like"/>
    <property type="match status" value="1"/>
</dbReference>
<dbReference type="AlphaFoldDB" id="A0AAV8U5E9"/>
<feature type="chain" id="PRO_5043687089" description="START domain-containing protein" evidence="1">
    <location>
        <begin position="22"/>
        <end position="411"/>
    </location>
</feature>
<keyword evidence="4" id="KW-1185">Reference proteome</keyword>
<dbReference type="InterPro" id="IPR023393">
    <property type="entry name" value="START-like_dom_sf"/>
</dbReference>
<dbReference type="PANTHER" id="PTHR19308">
    <property type="entry name" value="PHOSPHATIDYLCHOLINE TRANSFER PROTEIN"/>
    <property type="match status" value="1"/>
</dbReference>
<feature type="signal peptide" evidence="1">
    <location>
        <begin position="1"/>
        <end position="21"/>
    </location>
</feature>
<feature type="domain" description="START" evidence="2">
    <location>
        <begin position="126"/>
        <end position="317"/>
    </location>
</feature>
<keyword evidence="1" id="KW-0732">Signal</keyword>
<dbReference type="Proteomes" id="UP001159364">
    <property type="component" value="Linkage Group LG01"/>
</dbReference>
<dbReference type="EMBL" id="JAIWQS010000001">
    <property type="protein sequence ID" value="KAJ8774505.1"/>
    <property type="molecule type" value="Genomic_DNA"/>
</dbReference>
<reference evidence="3 4" key="1">
    <citation type="submission" date="2021-09" db="EMBL/GenBank/DDBJ databases">
        <title>Genomic insights and catalytic innovation underlie evolution of tropane alkaloids biosynthesis.</title>
        <authorList>
            <person name="Wang Y.-J."/>
            <person name="Tian T."/>
            <person name="Huang J.-P."/>
            <person name="Huang S.-X."/>
        </authorList>
    </citation>
    <scope>NUCLEOTIDE SEQUENCE [LARGE SCALE GENOMIC DNA]</scope>
    <source>
        <strain evidence="3">KIB-2018</strain>
        <tissue evidence="3">Leaf</tissue>
    </source>
</reference>
<accession>A0AAV8U5E9</accession>
<dbReference type="GO" id="GO:0008289">
    <property type="term" value="F:lipid binding"/>
    <property type="evidence" value="ECO:0007669"/>
    <property type="project" value="InterPro"/>
</dbReference>
<dbReference type="GO" id="GO:0005737">
    <property type="term" value="C:cytoplasm"/>
    <property type="evidence" value="ECO:0007669"/>
    <property type="project" value="UniProtKB-ARBA"/>
</dbReference>
<gene>
    <name evidence="3" type="ORF">K2173_016951</name>
</gene>
<organism evidence="3 4">
    <name type="scientific">Erythroxylum novogranatense</name>
    <dbReference type="NCBI Taxonomy" id="1862640"/>
    <lineage>
        <taxon>Eukaryota</taxon>
        <taxon>Viridiplantae</taxon>
        <taxon>Streptophyta</taxon>
        <taxon>Embryophyta</taxon>
        <taxon>Tracheophyta</taxon>
        <taxon>Spermatophyta</taxon>
        <taxon>Magnoliopsida</taxon>
        <taxon>eudicotyledons</taxon>
        <taxon>Gunneridae</taxon>
        <taxon>Pentapetalae</taxon>
        <taxon>rosids</taxon>
        <taxon>fabids</taxon>
        <taxon>Malpighiales</taxon>
        <taxon>Erythroxylaceae</taxon>
        <taxon>Erythroxylum</taxon>
    </lineage>
</organism>
<evidence type="ECO:0000313" key="4">
    <source>
        <dbReference type="Proteomes" id="UP001159364"/>
    </source>
</evidence>
<evidence type="ECO:0000259" key="2">
    <source>
        <dbReference type="PROSITE" id="PS50848"/>
    </source>
</evidence>
<name>A0AAV8U5E9_9ROSI</name>
<dbReference type="FunFam" id="3.30.530.20:FF:000006">
    <property type="entry name" value="StAR-related lipid transfer protein 7, mitochondrial"/>
    <property type="match status" value="1"/>
</dbReference>
<dbReference type="PROSITE" id="PS50848">
    <property type="entry name" value="START"/>
    <property type="match status" value="1"/>
</dbReference>
<dbReference type="InterPro" id="IPR002913">
    <property type="entry name" value="START_lipid-bd_dom"/>
</dbReference>
<dbReference type="Pfam" id="PF01852">
    <property type="entry name" value="START"/>
    <property type="match status" value="1"/>
</dbReference>
<comment type="caution">
    <text evidence="3">The sequence shown here is derived from an EMBL/GenBank/DDBJ whole genome shotgun (WGS) entry which is preliminary data.</text>
</comment>
<evidence type="ECO:0000256" key="1">
    <source>
        <dbReference type="SAM" id="SignalP"/>
    </source>
</evidence>
<protein>
    <recommendedName>
        <fullName evidence="2">START domain-containing protein</fullName>
    </recommendedName>
</protein>
<proteinExistence type="predicted"/>
<dbReference type="Gene3D" id="3.30.530.20">
    <property type="match status" value="1"/>
</dbReference>